<name>A0A0C2V4I0_PARME</name>
<comment type="caution">
    <text evidence="4">The sequence shown here is derived from an EMBL/GenBank/DDBJ whole genome shotgun (WGS) entry which is preliminary data.</text>
</comment>
<reference evidence="4 5" key="1">
    <citation type="submission" date="2015-01" db="EMBL/GenBank/DDBJ databases">
        <title>Genome Sequence of Magnetospirillum magnetotacticum Strain MS-1.</title>
        <authorList>
            <person name="Marinov G.K."/>
            <person name="Smalley M.D."/>
            <person name="DeSalvo G."/>
        </authorList>
    </citation>
    <scope>NUCLEOTIDE SEQUENCE [LARGE SCALE GENOMIC DNA]</scope>
    <source>
        <strain evidence="4 5">MS-1</strain>
    </source>
</reference>
<evidence type="ECO:0000256" key="2">
    <source>
        <dbReference type="ARBA" id="ARBA00022723"/>
    </source>
</evidence>
<keyword evidence="2" id="KW-0479">Metal-binding</keyword>
<dbReference type="AlphaFoldDB" id="A0A0C2V4I0"/>
<keyword evidence="3" id="KW-0408">Iron</keyword>
<dbReference type="SUPFAM" id="SSF47188">
    <property type="entry name" value="Hemerythrin-like"/>
    <property type="match status" value="1"/>
</dbReference>
<dbReference type="EMBL" id="JXSL01000020">
    <property type="protein sequence ID" value="KIL99986.1"/>
    <property type="molecule type" value="Genomic_DNA"/>
</dbReference>
<evidence type="ECO:0008006" key="6">
    <source>
        <dbReference type="Google" id="ProtNLM"/>
    </source>
</evidence>
<dbReference type="InterPro" id="IPR012827">
    <property type="entry name" value="Hemerythrin_metal-bd"/>
</dbReference>
<evidence type="ECO:0000256" key="3">
    <source>
        <dbReference type="ARBA" id="ARBA00023004"/>
    </source>
</evidence>
<dbReference type="InterPro" id="IPR035938">
    <property type="entry name" value="Hemerythrin-like_sf"/>
</dbReference>
<dbReference type="Gene3D" id="1.20.120.50">
    <property type="entry name" value="Hemerythrin-like"/>
    <property type="match status" value="1"/>
</dbReference>
<evidence type="ECO:0000256" key="1">
    <source>
        <dbReference type="ARBA" id="ARBA00010587"/>
    </source>
</evidence>
<dbReference type="RefSeq" id="WP_041039791.1">
    <property type="nucleotide sequence ID" value="NZ_JXSL01000020.1"/>
</dbReference>
<gene>
    <name evidence="4" type="ORF">CCC_02775</name>
</gene>
<dbReference type="GO" id="GO:0046872">
    <property type="term" value="F:metal ion binding"/>
    <property type="evidence" value="ECO:0007669"/>
    <property type="project" value="UniProtKB-KW"/>
</dbReference>
<dbReference type="CDD" id="cd12107">
    <property type="entry name" value="Hemerythrin"/>
    <property type="match status" value="1"/>
</dbReference>
<evidence type="ECO:0000313" key="4">
    <source>
        <dbReference type="EMBL" id="KIL99986.1"/>
    </source>
</evidence>
<keyword evidence="5" id="KW-1185">Reference proteome</keyword>
<sequence>MVPLIQEHETGVAGIDAGNEGLRFLLGRVFQPGVECRRGVGGRGECDFSRCTRIEAIMRYVGRNFAHQEQVMTEFDYPDARRHLDDHAGLLDHLGVMLHAQVCAEKDAAKVHDYITHWVAEHTQGCDRPLGRWAVTRRVLEPTR</sequence>
<proteinExistence type="inferred from homology"/>
<protein>
    <recommendedName>
        <fullName evidence="6">Hemerythrin-like domain-containing protein</fullName>
    </recommendedName>
</protein>
<dbReference type="OrthoDB" id="7349254at2"/>
<dbReference type="STRING" id="272627.CCC_02775"/>
<evidence type="ECO:0000313" key="5">
    <source>
        <dbReference type="Proteomes" id="UP000031971"/>
    </source>
</evidence>
<comment type="similarity">
    <text evidence="1">Belongs to the hemerythrin family.</text>
</comment>
<organism evidence="4 5">
    <name type="scientific">Paramagnetospirillum magnetotacticum MS-1</name>
    <dbReference type="NCBI Taxonomy" id="272627"/>
    <lineage>
        <taxon>Bacteria</taxon>
        <taxon>Pseudomonadati</taxon>
        <taxon>Pseudomonadota</taxon>
        <taxon>Alphaproteobacteria</taxon>
        <taxon>Rhodospirillales</taxon>
        <taxon>Magnetospirillaceae</taxon>
        <taxon>Paramagnetospirillum</taxon>
    </lineage>
</organism>
<dbReference type="Proteomes" id="UP000031971">
    <property type="component" value="Unassembled WGS sequence"/>
</dbReference>
<accession>A0A0C2V4I0</accession>